<dbReference type="STRING" id="1460663.A0A177CLT5"/>
<dbReference type="RefSeq" id="XP_018038631.1">
    <property type="nucleotide sequence ID" value="XM_018176299.1"/>
</dbReference>
<dbReference type="AlphaFoldDB" id="A0A177CLT5"/>
<dbReference type="InParanoid" id="A0A177CLT5"/>
<evidence type="ECO:0000256" key="2">
    <source>
        <dbReference type="ARBA" id="ARBA00022692"/>
    </source>
</evidence>
<protein>
    <recommendedName>
        <fullName evidence="11">Adipose-regulatory protein-domain-containing protein</fullName>
    </recommendedName>
</protein>
<evidence type="ECO:0000313" key="10">
    <source>
        <dbReference type="Proteomes" id="UP000077069"/>
    </source>
</evidence>
<dbReference type="OrthoDB" id="3990054at2759"/>
<sequence>MDDVENKHGAPRALFDSVKDISLTPFRIATSPPLLRTYLRTLLLLLTSSLLFAAAVIAYTSFYYAYIPIRGLQVPVYLQYEHSPSVATTRDTPPVDLRIPKQPYGIANIDGLVSRQKYDVEVTMVLPRSENNLAAGNWMVGLDMRGPGTRSPGIKSLLGWEDEWEVEDYSQGPNSGTTKEGISPEEAAQAALRKTEVLARSRRPAILTYRSWLTEMCYRALRLPLYVVGWGTESETVSVMVMEGVQFEKGWRNVPASIRLELRSKTPLEVYRVSVRFVAKLEGLRWVMYTHRLTSAAVFIGVFWGVEMGVLLFTWALFAFCMGTVDDENTTQGGEKVKTERGTVTPKTEPAESEPPTPMSDTDRAFPTLSTQQPLRYSSSSPKEERATPALEDIPTREEAEADDEDDDFLVEEPIPNSAAGVLTDSGIGTSMESSIERKGLNRRKSQRDR</sequence>
<proteinExistence type="predicted"/>
<evidence type="ECO:0000256" key="4">
    <source>
        <dbReference type="ARBA" id="ARBA00022989"/>
    </source>
</evidence>
<feature type="transmembrane region" description="Helical" evidence="8">
    <location>
        <begin position="42"/>
        <end position="66"/>
    </location>
</feature>
<evidence type="ECO:0000256" key="5">
    <source>
        <dbReference type="ARBA" id="ARBA00023098"/>
    </source>
</evidence>
<dbReference type="EMBL" id="KV441550">
    <property type="protein sequence ID" value="OAG08266.1"/>
    <property type="molecule type" value="Genomic_DNA"/>
</dbReference>
<feature type="transmembrane region" description="Helical" evidence="8">
    <location>
        <begin position="293"/>
        <end position="318"/>
    </location>
</feature>
<organism evidence="9 10">
    <name type="scientific">Paraphaeosphaeria sporulosa</name>
    <dbReference type="NCBI Taxonomy" id="1460663"/>
    <lineage>
        <taxon>Eukaryota</taxon>
        <taxon>Fungi</taxon>
        <taxon>Dikarya</taxon>
        <taxon>Ascomycota</taxon>
        <taxon>Pezizomycotina</taxon>
        <taxon>Dothideomycetes</taxon>
        <taxon>Pleosporomycetidae</taxon>
        <taxon>Pleosporales</taxon>
        <taxon>Massarineae</taxon>
        <taxon>Didymosphaeriaceae</taxon>
        <taxon>Paraphaeosphaeria</taxon>
    </lineage>
</organism>
<evidence type="ECO:0000256" key="6">
    <source>
        <dbReference type="ARBA" id="ARBA00023136"/>
    </source>
</evidence>
<keyword evidence="5" id="KW-0443">Lipid metabolism</keyword>
<keyword evidence="4 8" id="KW-1133">Transmembrane helix</keyword>
<accession>A0A177CLT5</accession>
<dbReference type="Pfam" id="PF06775">
    <property type="entry name" value="Seipin"/>
    <property type="match status" value="1"/>
</dbReference>
<evidence type="ECO:0000313" key="9">
    <source>
        <dbReference type="EMBL" id="OAG08266.1"/>
    </source>
</evidence>
<evidence type="ECO:0000256" key="7">
    <source>
        <dbReference type="SAM" id="MobiDB-lite"/>
    </source>
</evidence>
<dbReference type="GO" id="GO:0006629">
    <property type="term" value="P:lipid metabolic process"/>
    <property type="evidence" value="ECO:0007669"/>
    <property type="project" value="UniProtKB-KW"/>
</dbReference>
<feature type="compositionally biased region" description="Acidic residues" evidence="7">
    <location>
        <begin position="400"/>
        <end position="411"/>
    </location>
</feature>
<keyword evidence="10" id="KW-1185">Reference proteome</keyword>
<reference evidence="9 10" key="1">
    <citation type="submission" date="2016-05" db="EMBL/GenBank/DDBJ databases">
        <title>Comparative analysis of secretome profiles of manganese(II)-oxidizing ascomycete fungi.</title>
        <authorList>
            <consortium name="DOE Joint Genome Institute"/>
            <person name="Zeiner C.A."/>
            <person name="Purvine S.O."/>
            <person name="Zink E.M."/>
            <person name="Wu S."/>
            <person name="Pasa-Tolic L."/>
            <person name="Chaput D.L."/>
            <person name="Haridas S."/>
            <person name="Grigoriev I.V."/>
            <person name="Santelli C.M."/>
            <person name="Hansel C.M."/>
        </authorList>
    </citation>
    <scope>NUCLEOTIDE SEQUENCE [LARGE SCALE GENOMIC DNA]</scope>
    <source>
        <strain evidence="9 10">AP3s5-JAC2a</strain>
    </source>
</reference>
<dbReference type="GO" id="GO:0005789">
    <property type="term" value="C:endoplasmic reticulum membrane"/>
    <property type="evidence" value="ECO:0007669"/>
    <property type="project" value="UniProtKB-SubCell"/>
</dbReference>
<evidence type="ECO:0008006" key="11">
    <source>
        <dbReference type="Google" id="ProtNLM"/>
    </source>
</evidence>
<keyword evidence="2 8" id="KW-0812">Transmembrane</keyword>
<dbReference type="CDD" id="cd23995">
    <property type="entry name" value="Seipin_BSCL2_like"/>
    <property type="match status" value="1"/>
</dbReference>
<feature type="compositionally biased region" description="Polar residues" evidence="7">
    <location>
        <begin position="368"/>
        <end position="381"/>
    </location>
</feature>
<dbReference type="GeneID" id="28759785"/>
<dbReference type="GO" id="GO:0140042">
    <property type="term" value="P:lipid droplet formation"/>
    <property type="evidence" value="ECO:0007669"/>
    <property type="project" value="UniProtKB-ARBA"/>
</dbReference>
<dbReference type="PANTHER" id="PTHR21212">
    <property type="entry name" value="BERNARDINELLI-SEIP CONGENITAL LIPODYSTROPHY 2 HOMOLOG BSCL2 PROTEIN"/>
    <property type="match status" value="1"/>
</dbReference>
<keyword evidence="3" id="KW-0256">Endoplasmic reticulum</keyword>
<evidence type="ECO:0000256" key="1">
    <source>
        <dbReference type="ARBA" id="ARBA00004477"/>
    </source>
</evidence>
<dbReference type="Proteomes" id="UP000077069">
    <property type="component" value="Unassembled WGS sequence"/>
</dbReference>
<feature type="compositionally biased region" description="Basic residues" evidence="7">
    <location>
        <begin position="441"/>
        <end position="450"/>
    </location>
</feature>
<dbReference type="InterPro" id="IPR009617">
    <property type="entry name" value="Seipin"/>
</dbReference>
<keyword evidence="6 8" id="KW-0472">Membrane</keyword>
<evidence type="ECO:0000256" key="3">
    <source>
        <dbReference type="ARBA" id="ARBA00022824"/>
    </source>
</evidence>
<feature type="region of interest" description="Disordered" evidence="7">
    <location>
        <begin position="329"/>
        <end position="450"/>
    </location>
</feature>
<gene>
    <name evidence="9" type="ORF">CC84DRAFT_1140853</name>
</gene>
<comment type="subcellular location">
    <subcellularLocation>
        <location evidence="1">Endoplasmic reticulum membrane</location>
        <topology evidence="1">Multi-pass membrane protein</topology>
    </subcellularLocation>
</comment>
<evidence type="ECO:0000256" key="8">
    <source>
        <dbReference type="SAM" id="Phobius"/>
    </source>
</evidence>
<dbReference type="PANTHER" id="PTHR21212:SF0">
    <property type="entry name" value="SEIPIN"/>
    <property type="match status" value="1"/>
</dbReference>
<name>A0A177CLT5_9PLEO</name>